<gene>
    <name evidence="3" type="primary">Cnig_chr_IV.g12102</name>
    <name evidence="3" type="ORF">B9Z55_012102</name>
</gene>
<reference evidence="4" key="1">
    <citation type="submission" date="2017-10" db="EMBL/GenBank/DDBJ databases">
        <title>Rapid genome shrinkage in a self-fertile nematode reveals novel sperm competition proteins.</title>
        <authorList>
            <person name="Yin D."/>
            <person name="Schwarz E.M."/>
            <person name="Thomas C.G."/>
            <person name="Felde R.L."/>
            <person name="Korf I.F."/>
            <person name="Cutter A.D."/>
            <person name="Schartner C.M."/>
            <person name="Ralston E.J."/>
            <person name="Meyer B.J."/>
            <person name="Haag E.S."/>
        </authorList>
    </citation>
    <scope>NUCLEOTIDE SEQUENCE [LARGE SCALE GENOMIC DNA]</scope>
    <source>
        <strain evidence="4">JU1422</strain>
    </source>
</reference>
<evidence type="ECO:0000313" key="3">
    <source>
        <dbReference type="EMBL" id="PIC31380.1"/>
    </source>
</evidence>
<dbReference type="InterPro" id="IPR035940">
    <property type="entry name" value="CAP_sf"/>
</dbReference>
<dbReference type="EMBL" id="PDUG01000004">
    <property type="protein sequence ID" value="PIC31380.1"/>
    <property type="molecule type" value="Genomic_DNA"/>
</dbReference>
<accession>A0A2G5TVP1</accession>
<feature type="region of interest" description="Disordered" evidence="1">
    <location>
        <begin position="179"/>
        <end position="213"/>
    </location>
</feature>
<feature type="compositionally biased region" description="Basic and acidic residues" evidence="1">
    <location>
        <begin position="198"/>
        <end position="212"/>
    </location>
</feature>
<proteinExistence type="predicted"/>
<sequence length="228" mass="25084">MKGHFSIGILLLFCAYGALGGRGRLYVPDEDVKNTFVDEMNMWRHIHAQQANISNMHELSYDNDLENEIKTIDCDGFKGKDYIVRSSYMQKVSSDVREPGLTFGEGVKRIVDKYLPLFNPLETKVACVERKDWLDEKDCDQNLLSLCAVGPNKKPSKSDIKKGEPGSACTNGKTKLQLCKSGSSGSAGSQKDASGGKVSEKEAMEGQKEDNGSNHSSLIALLLIVFLI</sequence>
<dbReference type="AlphaFoldDB" id="A0A2G5TVP1"/>
<dbReference type="SUPFAM" id="SSF55797">
    <property type="entry name" value="PR-1-like"/>
    <property type="match status" value="1"/>
</dbReference>
<evidence type="ECO:0000313" key="4">
    <source>
        <dbReference type="Proteomes" id="UP000230233"/>
    </source>
</evidence>
<dbReference type="Gene3D" id="3.40.33.10">
    <property type="entry name" value="CAP"/>
    <property type="match status" value="1"/>
</dbReference>
<dbReference type="Proteomes" id="UP000230233">
    <property type="component" value="Chromosome IV"/>
</dbReference>
<evidence type="ECO:0008006" key="5">
    <source>
        <dbReference type="Google" id="ProtNLM"/>
    </source>
</evidence>
<keyword evidence="4" id="KW-1185">Reference proteome</keyword>
<organism evidence="3 4">
    <name type="scientific">Caenorhabditis nigoni</name>
    <dbReference type="NCBI Taxonomy" id="1611254"/>
    <lineage>
        <taxon>Eukaryota</taxon>
        <taxon>Metazoa</taxon>
        <taxon>Ecdysozoa</taxon>
        <taxon>Nematoda</taxon>
        <taxon>Chromadorea</taxon>
        <taxon>Rhabditida</taxon>
        <taxon>Rhabditina</taxon>
        <taxon>Rhabditomorpha</taxon>
        <taxon>Rhabditoidea</taxon>
        <taxon>Rhabditidae</taxon>
        <taxon>Peloderinae</taxon>
        <taxon>Caenorhabditis</taxon>
    </lineage>
</organism>
<feature type="compositionally biased region" description="Low complexity" evidence="1">
    <location>
        <begin position="180"/>
        <end position="197"/>
    </location>
</feature>
<comment type="caution">
    <text evidence="3">The sequence shown here is derived from an EMBL/GenBank/DDBJ whole genome shotgun (WGS) entry which is preliminary data.</text>
</comment>
<feature type="signal peptide" evidence="2">
    <location>
        <begin position="1"/>
        <end position="20"/>
    </location>
</feature>
<evidence type="ECO:0000256" key="1">
    <source>
        <dbReference type="SAM" id="MobiDB-lite"/>
    </source>
</evidence>
<feature type="chain" id="PRO_5013653747" description="SCP domain-containing protein" evidence="2">
    <location>
        <begin position="21"/>
        <end position="228"/>
    </location>
</feature>
<dbReference type="OrthoDB" id="5902032at2759"/>
<evidence type="ECO:0000256" key="2">
    <source>
        <dbReference type="SAM" id="SignalP"/>
    </source>
</evidence>
<protein>
    <recommendedName>
        <fullName evidence="5">SCP domain-containing protein</fullName>
    </recommendedName>
</protein>
<name>A0A2G5TVP1_9PELO</name>
<keyword evidence="2" id="KW-0732">Signal</keyword>